<dbReference type="AlphaFoldDB" id="A0A392TFE4"/>
<feature type="non-terminal residue" evidence="1">
    <location>
        <position position="80"/>
    </location>
</feature>
<feature type="non-terminal residue" evidence="1">
    <location>
        <position position="1"/>
    </location>
</feature>
<organism evidence="1 2">
    <name type="scientific">Trifolium medium</name>
    <dbReference type="NCBI Taxonomy" id="97028"/>
    <lineage>
        <taxon>Eukaryota</taxon>
        <taxon>Viridiplantae</taxon>
        <taxon>Streptophyta</taxon>
        <taxon>Embryophyta</taxon>
        <taxon>Tracheophyta</taxon>
        <taxon>Spermatophyta</taxon>
        <taxon>Magnoliopsida</taxon>
        <taxon>eudicotyledons</taxon>
        <taxon>Gunneridae</taxon>
        <taxon>Pentapetalae</taxon>
        <taxon>rosids</taxon>
        <taxon>fabids</taxon>
        <taxon>Fabales</taxon>
        <taxon>Fabaceae</taxon>
        <taxon>Papilionoideae</taxon>
        <taxon>50 kb inversion clade</taxon>
        <taxon>NPAAA clade</taxon>
        <taxon>Hologalegina</taxon>
        <taxon>IRL clade</taxon>
        <taxon>Trifolieae</taxon>
        <taxon>Trifolium</taxon>
    </lineage>
</organism>
<comment type="caution">
    <text evidence="1">The sequence shown here is derived from an EMBL/GenBank/DDBJ whole genome shotgun (WGS) entry which is preliminary data.</text>
</comment>
<dbReference type="Proteomes" id="UP000265520">
    <property type="component" value="Unassembled WGS sequence"/>
</dbReference>
<dbReference type="EMBL" id="LXQA010554445">
    <property type="protein sequence ID" value="MCI58950.1"/>
    <property type="molecule type" value="Genomic_DNA"/>
</dbReference>
<evidence type="ECO:0000313" key="2">
    <source>
        <dbReference type="Proteomes" id="UP000265520"/>
    </source>
</evidence>
<name>A0A392TFE4_9FABA</name>
<sequence>GRVQEEGLTPKVLPVPDAVVKDTDRKVLLRSYRAKPDDVIWAQNGIVATFLDGEAVPVVQNIITDAGFNDVVLIPMGADK</sequence>
<keyword evidence="2" id="KW-1185">Reference proteome</keyword>
<proteinExistence type="predicted"/>
<protein>
    <submittedName>
        <fullName evidence="1">Sulfate transporter</fullName>
    </submittedName>
</protein>
<reference evidence="1 2" key="1">
    <citation type="journal article" date="2018" name="Front. Plant Sci.">
        <title>Red Clover (Trifolium pratense) and Zigzag Clover (T. medium) - A Picture of Genomic Similarities and Differences.</title>
        <authorList>
            <person name="Dluhosova J."/>
            <person name="Istvanek J."/>
            <person name="Nedelnik J."/>
            <person name="Repkova J."/>
        </authorList>
    </citation>
    <scope>NUCLEOTIDE SEQUENCE [LARGE SCALE GENOMIC DNA]</scope>
    <source>
        <strain evidence="2">cv. 10/8</strain>
        <tissue evidence="1">Leaf</tissue>
    </source>
</reference>
<evidence type="ECO:0000313" key="1">
    <source>
        <dbReference type="EMBL" id="MCI58950.1"/>
    </source>
</evidence>
<accession>A0A392TFE4</accession>